<dbReference type="SUPFAM" id="SSF56973">
    <property type="entry name" value="Aerolisin/ETX pore-forming domain"/>
    <property type="match status" value="1"/>
</dbReference>
<accession>A0A0N5AY11</accession>
<dbReference type="STRING" id="451379.A0A0N5AY11"/>
<dbReference type="Gene3D" id="2.170.15.10">
    <property type="entry name" value="Proaerolysin, chain A, domain 3"/>
    <property type="match status" value="1"/>
</dbReference>
<dbReference type="AlphaFoldDB" id="A0A0N5AY11"/>
<protein>
    <submittedName>
        <fullName evidence="2">ITIH3</fullName>
    </submittedName>
</protein>
<proteinExistence type="predicted"/>
<name>A0A0N5AY11_9BILA</name>
<dbReference type="PANTHER" id="PTHR39369:SF5">
    <property type="entry name" value="CABIT DOMAIN-CONTAINING PROTEIN"/>
    <property type="match status" value="1"/>
</dbReference>
<sequence>MEIKANLLLQNRKKLLIQHEEPKYSQLNASGCRPYTLFKSVYTNNTDRPQEYSFKTERTTESLATVCREQGYMIGSEAELTLKTPCEIAELKAGFKHEMSFNNINENTKSETMSWGVDSNVVVPAHFTTEASIVIEEMNYHGTYSVTSTLSGVITISIRRRRDGALVLPLTVNIAEIFREHLDSRMAKKEVKAAAMIQGNQVKLISKGKCQFQVIICLIGKLPSTLQ</sequence>
<dbReference type="WBParaSite" id="SMUV_0000984601-mRNA-1">
    <property type="protein sequence ID" value="SMUV_0000984601-mRNA-1"/>
    <property type="gene ID" value="SMUV_0000984601"/>
</dbReference>
<dbReference type="Proteomes" id="UP000046393">
    <property type="component" value="Unplaced"/>
</dbReference>
<reference evidence="2" key="1">
    <citation type="submission" date="2017-02" db="UniProtKB">
        <authorList>
            <consortium name="WormBaseParasite"/>
        </authorList>
    </citation>
    <scope>IDENTIFICATION</scope>
</reference>
<dbReference type="CDD" id="cd20237">
    <property type="entry name" value="PFM_LIN24-like"/>
    <property type="match status" value="1"/>
</dbReference>
<dbReference type="Pfam" id="PF03318">
    <property type="entry name" value="ETX_MTX2"/>
    <property type="match status" value="1"/>
</dbReference>
<evidence type="ECO:0000313" key="1">
    <source>
        <dbReference type="Proteomes" id="UP000046393"/>
    </source>
</evidence>
<evidence type="ECO:0000313" key="2">
    <source>
        <dbReference type="WBParaSite" id="SMUV_0000984601-mRNA-1"/>
    </source>
</evidence>
<dbReference type="InterPro" id="IPR004991">
    <property type="entry name" value="Aerolysin-like"/>
</dbReference>
<organism evidence="1 2">
    <name type="scientific">Syphacia muris</name>
    <dbReference type="NCBI Taxonomy" id="451379"/>
    <lineage>
        <taxon>Eukaryota</taxon>
        <taxon>Metazoa</taxon>
        <taxon>Ecdysozoa</taxon>
        <taxon>Nematoda</taxon>
        <taxon>Chromadorea</taxon>
        <taxon>Rhabditida</taxon>
        <taxon>Spirurina</taxon>
        <taxon>Oxyuridomorpha</taxon>
        <taxon>Oxyuroidea</taxon>
        <taxon>Oxyuridae</taxon>
        <taxon>Syphacia</taxon>
    </lineage>
</organism>
<dbReference type="PANTHER" id="PTHR39369">
    <property type="entry name" value="LIN-24 (TWENTY-FOUR) LIKE"/>
    <property type="match status" value="1"/>
</dbReference>
<keyword evidence="1" id="KW-1185">Reference proteome</keyword>